<dbReference type="PANTHER" id="PTHR33539">
    <property type="entry name" value="UPF0764 PROTEIN C16ORF89"/>
    <property type="match status" value="1"/>
</dbReference>
<protein>
    <submittedName>
        <fullName evidence="2">UPF0764 protein C16orf89</fullName>
    </submittedName>
</protein>
<gene>
    <name evidence="2" type="primary">LOC108735242</name>
</gene>
<name>A0A1W4WRG5_AGRPL</name>
<reference evidence="2" key="1">
    <citation type="submission" date="2025-08" db="UniProtKB">
        <authorList>
            <consortium name="RefSeq"/>
        </authorList>
    </citation>
    <scope>IDENTIFICATION</scope>
    <source>
        <tissue evidence="2">Entire body</tissue>
    </source>
</reference>
<dbReference type="Pfam" id="PF15882">
    <property type="entry name" value="DUF4735"/>
    <property type="match status" value="1"/>
</dbReference>
<dbReference type="InParanoid" id="A0A1W4WRG5"/>
<dbReference type="GO" id="GO:0016020">
    <property type="term" value="C:membrane"/>
    <property type="evidence" value="ECO:0007669"/>
    <property type="project" value="TreeGrafter"/>
</dbReference>
<dbReference type="RefSeq" id="XP_018322615.1">
    <property type="nucleotide sequence ID" value="XM_018467113.1"/>
</dbReference>
<accession>A0A1W4WRG5</accession>
<dbReference type="STRING" id="224129.A0A1W4WRG5"/>
<dbReference type="Proteomes" id="UP000192223">
    <property type="component" value="Unplaced"/>
</dbReference>
<dbReference type="PANTHER" id="PTHR33539:SF1">
    <property type="entry name" value="UPF0764 PROTEIN C16ORF89"/>
    <property type="match status" value="1"/>
</dbReference>
<dbReference type="AlphaFoldDB" id="A0A1W4WRG5"/>
<dbReference type="InterPro" id="IPR031751">
    <property type="entry name" value="DUF4735"/>
</dbReference>
<dbReference type="KEGG" id="apln:108735242"/>
<dbReference type="GO" id="GO:0005829">
    <property type="term" value="C:cytosol"/>
    <property type="evidence" value="ECO:0007669"/>
    <property type="project" value="TreeGrafter"/>
</dbReference>
<dbReference type="GeneID" id="108735242"/>
<dbReference type="OrthoDB" id="5949187at2759"/>
<proteinExistence type="predicted"/>
<keyword evidence="1" id="KW-1185">Reference proteome</keyword>
<organism evidence="1 2">
    <name type="scientific">Agrilus planipennis</name>
    <name type="common">Emerald ash borer</name>
    <name type="synonym">Agrilus marcopoli</name>
    <dbReference type="NCBI Taxonomy" id="224129"/>
    <lineage>
        <taxon>Eukaryota</taxon>
        <taxon>Metazoa</taxon>
        <taxon>Ecdysozoa</taxon>
        <taxon>Arthropoda</taxon>
        <taxon>Hexapoda</taxon>
        <taxon>Insecta</taxon>
        <taxon>Pterygota</taxon>
        <taxon>Neoptera</taxon>
        <taxon>Endopterygota</taxon>
        <taxon>Coleoptera</taxon>
        <taxon>Polyphaga</taxon>
        <taxon>Elateriformia</taxon>
        <taxon>Buprestoidea</taxon>
        <taxon>Buprestidae</taxon>
        <taxon>Agrilinae</taxon>
        <taxon>Agrilus</taxon>
    </lineage>
</organism>
<evidence type="ECO:0000313" key="1">
    <source>
        <dbReference type="Proteomes" id="UP000192223"/>
    </source>
</evidence>
<sequence length="386" mass="45079">MNIKHYNHMVYYSNFNLSYRGQIRFIEKIVNYLPTLPSIVLEFILQARMYLPYIFVSFFACQSVFSLTNIHKKKSRALTEVEEFANALDGLLNFASQHYDEINFDGALGLVLAEANLYTAIARHQDMGNFAILDYLIHKIRIVKSRVLKGLQLSNRYRLFGNYLLRPSFWSNHLNFNFGLLTDYGMYNYSDFRRVIAEKNAVYKGVKSDDCLEEILNGIGRRNTTRLCYISPKCHEMMLADRTDVSYLLTHRLFYLQILRGTNCTTNINFVLKTQHFCSLILREAKTNEYYGFPQHDLFLEQVSFCGMEGFSEFLIPNWRRKILWWQSPQGCYKNRAQPFNNKYLFTRSENNISYGCTDHTTGLGAAALALNLRFLIHTTPALQLK</sequence>
<evidence type="ECO:0000313" key="2">
    <source>
        <dbReference type="RefSeq" id="XP_018322615.1"/>
    </source>
</evidence>